<accession>A0ABT4Z836</accession>
<evidence type="ECO:0000256" key="1">
    <source>
        <dbReference type="SAM" id="MobiDB-lite"/>
    </source>
</evidence>
<protein>
    <submittedName>
        <fullName evidence="2">Uncharacterized protein</fullName>
    </submittedName>
</protein>
<name>A0ABT4Z836_HALEZ</name>
<gene>
    <name evidence="2" type="ORF">PM085_16780</name>
</gene>
<evidence type="ECO:0000313" key="2">
    <source>
        <dbReference type="EMBL" id="MDB2293898.1"/>
    </source>
</evidence>
<keyword evidence="3" id="KW-1185">Reference proteome</keyword>
<sequence length="20" mass="2275">MNIGCPRLRLIATESSRQQT</sequence>
<comment type="caution">
    <text evidence="2">The sequence shown here is derived from an EMBL/GenBank/DDBJ whole genome shotgun (WGS) entry which is preliminary data.</text>
</comment>
<dbReference type="Proteomes" id="UP001210528">
    <property type="component" value="Unassembled WGS sequence"/>
</dbReference>
<organism evidence="2 3">
    <name type="scientific">Halorubrum ezzemoulense</name>
    <name type="common">Halorubrum chaoviator</name>
    <dbReference type="NCBI Taxonomy" id="337243"/>
    <lineage>
        <taxon>Archaea</taxon>
        <taxon>Methanobacteriati</taxon>
        <taxon>Methanobacteriota</taxon>
        <taxon>Stenosarchaea group</taxon>
        <taxon>Halobacteria</taxon>
        <taxon>Halobacteriales</taxon>
        <taxon>Haloferacaceae</taxon>
        <taxon>Halorubrum</taxon>
    </lineage>
</organism>
<proteinExistence type="predicted"/>
<dbReference type="EMBL" id="JAQLUK010000036">
    <property type="protein sequence ID" value="MDB2293898.1"/>
    <property type="molecule type" value="Genomic_DNA"/>
</dbReference>
<evidence type="ECO:0000313" key="3">
    <source>
        <dbReference type="Proteomes" id="UP001210528"/>
    </source>
</evidence>
<reference evidence="2 3" key="1">
    <citation type="submission" date="2023-01" db="EMBL/GenBank/DDBJ databases">
        <title>Halorubrum ezzemoulense from Santa Pola, Spain.</title>
        <authorList>
            <person name="Feng Y."/>
            <person name="Louyakis A.S."/>
            <person name="Gogarten J.P."/>
        </authorList>
    </citation>
    <scope>NUCLEOTIDE SEQUENCE [LARGE SCALE GENOMIC DNA]</scope>
    <source>
        <strain evidence="2 3">AMM015</strain>
    </source>
</reference>
<feature type="region of interest" description="Disordered" evidence="1">
    <location>
        <begin position="1"/>
        <end position="20"/>
    </location>
</feature>